<reference evidence="1 2" key="1">
    <citation type="journal article" date="2020" name="Nature">
        <title>Isolation of an archaeon at the prokaryote-eukaryote interface.</title>
        <authorList>
            <person name="Imachi H."/>
            <person name="Nobu M.K."/>
            <person name="Nakahara N."/>
            <person name="Morono Y."/>
            <person name="Ogawara M."/>
            <person name="Takaki Y."/>
            <person name="Takano Y."/>
            <person name="Uematsu K."/>
            <person name="Ikuta T."/>
            <person name="Ito M."/>
            <person name="Matsui Y."/>
            <person name="Miyazaki M."/>
            <person name="Murata K."/>
            <person name="Saito Y."/>
            <person name="Sakai S."/>
            <person name="Song C."/>
            <person name="Tasumi E."/>
            <person name="Yamanaka Y."/>
            <person name="Yamaguchi T."/>
            <person name="Kamagata Y."/>
            <person name="Tamaki H."/>
            <person name="Takai K."/>
        </authorList>
    </citation>
    <scope>NUCLEOTIDE SEQUENCE [LARGE SCALE GENOMIC DNA]</scope>
    <source>
        <strain evidence="1 2">MK-D1</strain>
    </source>
</reference>
<evidence type="ECO:0000313" key="2">
    <source>
        <dbReference type="Proteomes" id="UP000321408"/>
    </source>
</evidence>
<dbReference type="AlphaFoldDB" id="A0A5B9DEB9"/>
<accession>A0A5B9DEB9</accession>
<dbReference type="GeneID" id="43869658"/>
<dbReference type="Proteomes" id="UP000321408">
    <property type="component" value="Chromosome"/>
</dbReference>
<dbReference type="RefSeq" id="WP_162306757.1">
    <property type="nucleotide sequence ID" value="NZ_CP042905.2"/>
</dbReference>
<organism evidence="1 2">
    <name type="scientific">Promethearchaeum syntrophicum</name>
    <dbReference type="NCBI Taxonomy" id="2594042"/>
    <lineage>
        <taxon>Archaea</taxon>
        <taxon>Promethearchaeati</taxon>
        <taxon>Promethearchaeota</taxon>
        <taxon>Promethearchaeia</taxon>
        <taxon>Promethearchaeales</taxon>
        <taxon>Promethearchaeaceae</taxon>
        <taxon>Promethearchaeum</taxon>
    </lineage>
</organism>
<gene>
    <name evidence="1" type="ORF">DSAG12_03019</name>
</gene>
<name>A0A5B9DEB9_9ARCH</name>
<evidence type="ECO:0000313" key="1">
    <source>
        <dbReference type="EMBL" id="QEE17187.1"/>
    </source>
</evidence>
<reference evidence="1 2" key="2">
    <citation type="journal article" date="2024" name="Int. J. Syst. Evol. Microbiol.">
        <title>Promethearchaeum syntrophicum gen. nov., sp. nov., an anaerobic, obligately syntrophic archaeon, the first isolate of the lineage 'Asgard' archaea, and proposal of the new archaeal phylum Promethearchaeota phyl. nov. and kingdom Promethearchaeati regn. nov.</title>
        <authorList>
            <person name="Imachi H."/>
            <person name="Nobu M.K."/>
            <person name="Kato S."/>
            <person name="Takaki Y."/>
            <person name="Miyazaki M."/>
            <person name="Miyata M."/>
            <person name="Ogawara M."/>
            <person name="Saito Y."/>
            <person name="Sakai S."/>
            <person name="Tahara Y.O."/>
            <person name="Takano Y."/>
            <person name="Tasumi E."/>
            <person name="Uematsu K."/>
            <person name="Yoshimura T."/>
            <person name="Itoh T."/>
            <person name="Ohkuma M."/>
            <person name="Takai K."/>
        </authorList>
    </citation>
    <scope>NUCLEOTIDE SEQUENCE [LARGE SCALE GENOMIC DNA]</scope>
    <source>
        <strain evidence="1 2">MK-D1</strain>
    </source>
</reference>
<dbReference type="KEGG" id="psyt:DSAG12_03019"/>
<keyword evidence="2" id="KW-1185">Reference proteome</keyword>
<dbReference type="EMBL" id="CP042905">
    <property type="protein sequence ID" value="QEE17187.1"/>
    <property type="molecule type" value="Genomic_DNA"/>
</dbReference>
<protein>
    <submittedName>
        <fullName evidence="1">Uncharacterized protein</fullName>
    </submittedName>
</protein>
<sequence>MLDEEKKMFGNLIDSLHPNDLERKIIMLLHEKKNFDEIIDILLENDVDD</sequence>
<proteinExistence type="predicted"/>